<proteinExistence type="predicted"/>
<name>A0A6B2R061_9BURK</name>
<sequence>MEKLKGYLGLLLALAMLILFKTLPSNYPYSTTLTPFDNNAVTRLALQGSSDLKLWQNATNALGFCRGKENGKSQSSYYYGSYDCAKQLSQNIYAYPYLGNLYKLNPELAALTSDYLRDFSAKNEEKYPNEPSIVFYHREFSSTILEYIKSTQSKLRFQIYLINTLYIGLIILTFVFRRRVGAALIYPFMIFWILTGKIWGLAKKAHKKI</sequence>
<accession>A0A6B2R061</accession>
<gene>
    <name evidence="2" type="ORF">G3I67_10645</name>
</gene>
<dbReference type="AlphaFoldDB" id="A0A6B2R061"/>
<reference evidence="2" key="1">
    <citation type="submission" date="2020-02" db="EMBL/GenBank/DDBJ databases">
        <authorList>
            <person name="Chen W.-M."/>
        </authorList>
    </citation>
    <scope>NUCLEOTIDE SEQUENCE</scope>
    <source>
        <strain evidence="2">NBD-18</strain>
    </source>
</reference>
<keyword evidence="1" id="KW-0812">Transmembrane</keyword>
<comment type="caution">
    <text evidence="2">The sequence shown here is derived from an EMBL/GenBank/DDBJ whole genome shotgun (WGS) entry which is preliminary data.</text>
</comment>
<feature type="transmembrane region" description="Helical" evidence="1">
    <location>
        <begin position="183"/>
        <end position="202"/>
    </location>
</feature>
<organism evidence="2">
    <name type="scientific">Sheuella amnicola</name>
    <dbReference type="NCBI Taxonomy" id="2707330"/>
    <lineage>
        <taxon>Bacteria</taxon>
        <taxon>Pseudomonadati</taxon>
        <taxon>Pseudomonadota</taxon>
        <taxon>Betaproteobacteria</taxon>
        <taxon>Burkholderiales</taxon>
        <taxon>Alcaligenaceae</taxon>
        <taxon>Sheuella</taxon>
    </lineage>
</organism>
<dbReference type="RefSeq" id="WP_163655122.1">
    <property type="nucleotide sequence ID" value="NZ_JAAGRN010000006.1"/>
</dbReference>
<dbReference type="EMBL" id="JAAGRN010000006">
    <property type="protein sequence ID" value="NDY83691.1"/>
    <property type="molecule type" value="Genomic_DNA"/>
</dbReference>
<keyword evidence="1" id="KW-1133">Transmembrane helix</keyword>
<keyword evidence="1" id="KW-0472">Membrane</keyword>
<feature type="transmembrane region" description="Helical" evidence="1">
    <location>
        <begin position="157"/>
        <end position="176"/>
    </location>
</feature>
<evidence type="ECO:0000256" key="1">
    <source>
        <dbReference type="SAM" id="Phobius"/>
    </source>
</evidence>
<protein>
    <submittedName>
        <fullName evidence="2">Uncharacterized protein</fullName>
    </submittedName>
</protein>
<evidence type="ECO:0000313" key="2">
    <source>
        <dbReference type="EMBL" id="NDY83691.1"/>
    </source>
</evidence>